<evidence type="ECO:0000256" key="2">
    <source>
        <dbReference type="SAM" id="SignalP"/>
    </source>
</evidence>
<keyword evidence="4" id="KW-1185">Reference proteome</keyword>
<evidence type="ECO:0000313" key="3">
    <source>
        <dbReference type="EMBL" id="KAF3339681.1"/>
    </source>
</evidence>
<reference evidence="3" key="1">
    <citation type="submission" date="2020-01" db="EMBL/GenBank/DDBJ databases">
        <title>Genome sequence of Kobresia littledalei, the first chromosome-level genome in the family Cyperaceae.</title>
        <authorList>
            <person name="Qu G."/>
        </authorList>
    </citation>
    <scope>NUCLEOTIDE SEQUENCE</scope>
    <source>
        <strain evidence="3">C.B.Clarke</strain>
        <tissue evidence="3">Leaf</tissue>
    </source>
</reference>
<name>A0A833RPT5_9POAL</name>
<feature type="signal peptide" evidence="2">
    <location>
        <begin position="1"/>
        <end position="28"/>
    </location>
</feature>
<dbReference type="EMBL" id="SWLB01000003">
    <property type="protein sequence ID" value="KAF3339681.1"/>
    <property type="molecule type" value="Genomic_DNA"/>
</dbReference>
<feature type="region of interest" description="Disordered" evidence="1">
    <location>
        <begin position="74"/>
        <end position="93"/>
    </location>
</feature>
<protein>
    <submittedName>
        <fullName evidence="3">Uncharacterized protein</fullName>
    </submittedName>
</protein>
<accession>A0A833RPT5</accession>
<proteinExistence type="predicted"/>
<evidence type="ECO:0000313" key="4">
    <source>
        <dbReference type="Proteomes" id="UP000623129"/>
    </source>
</evidence>
<keyword evidence="2" id="KW-0732">Signal</keyword>
<gene>
    <name evidence="3" type="ORF">FCM35_KLT15452</name>
</gene>
<sequence>MSLAYATREQLFSTLCLVLLLVASFSLCAVTRQISSHDQTSLPLLGKRPIPPDPSHPDATKSFQNNKRVIISSPDLLHNRTEGDSELGDVIVR</sequence>
<feature type="chain" id="PRO_5032536398" evidence="2">
    <location>
        <begin position="29"/>
        <end position="93"/>
    </location>
</feature>
<dbReference type="AlphaFoldDB" id="A0A833RPT5"/>
<organism evidence="3 4">
    <name type="scientific">Carex littledalei</name>
    <dbReference type="NCBI Taxonomy" id="544730"/>
    <lineage>
        <taxon>Eukaryota</taxon>
        <taxon>Viridiplantae</taxon>
        <taxon>Streptophyta</taxon>
        <taxon>Embryophyta</taxon>
        <taxon>Tracheophyta</taxon>
        <taxon>Spermatophyta</taxon>
        <taxon>Magnoliopsida</taxon>
        <taxon>Liliopsida</taxon>
        <taxon>Poales</taxon>
        <taxon>Cyperaceae</taxon>
        <taxon>Cyperoideae</taxon>
        <taxon>Cariceae</taxon>
        <taxon>Carex</taxon>
        <taxon>Carex subgen. Euthyceras</taxon>
    </lineage>
</organism>
<dbReference type="Proteomes" id="UP000623129">
    <property type="component" value="Unassembled WGS sequence"/>
</dbReference>
<feature type="region of interest" description="Disordered" evidence="1">
    <location>
        <begin position="35"/>
        <end position="66"/>
    </location>
</feature>
<evidence type="ECO:0000256" key="1">
    <source>
        <dbReference type="SAM" id="MobiDB-lite"/>
    </source>
</evidence>
<comment type="caution">
    <text evidence="3">The sequence shown here is derived from an EMBL/GenBank/DDBJ whole genome shotgun (WGS) entry which is preliminary data.</text>
</comment>